<accession>A0AAW0BBL9</accession>
<name>A0AAW0BBL9_9AGAR</name>
<evidence type="ECO:0000313" key="3">
    <source>
        <dbReference type="Proteomes" id="UP001362999"/>
    </source>
</evidence>
<keyword evidence="1" id="KW-1133">Transmembrane helix</keyword>
<keyword evidence="1" id="KW-0472">Membrane</keyword>
<feature type="transmembrane region" description="Helical" evidence="1">
    <location>
        <begin position="15"/>
        <end position="36"/>
    </location>
</feature>
<comment type="caution">
    <text evidence="2">The sequence shown here is derived from an EMBL/GenBank/DDBJ whole genome shotgun (WGS) entry which is preliminary data.</text>
</comment>
<reference evidence="2 3" key="1">
    <citation type="journal article" date="2024" name="J Genomics">
        <title>Draft genome sequencing and assembly of Favolaschia claudopus CIRM-BRFM 2984 isolated from oak limbs.</title>
        <authorList>
            <person name="Navarro D."/>
            <person name="Drula E."/>
            <person name="Chaduli D."/>
            <person name="Cazenave R."/>
            <person name="Ahrendt S."/>
            <person name="Wang J."/>
            <person name="Lipzen A."/>
            <person name="Daum C."/>
            <person name="Barry K."/>
            <person name="Grigoriev I.V."/>
            <person name="Favel A."/>
            <person name="Rosso M.N."/>
            <person name="Martin F."/>
        </authorList>
    </citation>
    <scope>NUCLEOTIDE SEQUENCE [LARGE SCALE GENOMIC DNA]</scope>
    <source>
        <strain evidence="2 3">CIRM-BRFM 2984</strain>
    </source>
</reference>
<sequence length="94" mass="10934">MVIPTGNTASQFTQIIWIFAAILVLYILFGLLFIVFSHLQERLQRRPESHPLRHHTSWDAMPFEHKDVEGQTFVPISFHVRCEYPGSEIVESPK</sequence>
<dbReference type="EMBL" id="JAWWNJ010000036">
    <property type="protein sequence ID" value="KAK7023075.1"/>
    <property type="molecule type" value="Genomic_DNA"/>
</dbReference>
<dbReference type="Proteomes" id="UP001362999">
    <property type="component" value="Unassembled WGS sequence"/>
</dbReference>
<dbReference type="AlphaFoldDB" id="A0AAW0BBL9"/>
<evidence type="ECO:0000313" key="2">
    <source>
        <dbReference type="EMBL" id="KAK7023075.1"/>
    </source>
</evidence>
<keyword evidence="3" id="KW-1185">Reference proteome</keyword>
<keyword evidence="1" id="KW-0812">Transmembrane</keyword>
<protein>
    <submittedName>
        <fullName evidence="2">Uncharacterized protein</fullName>
    </submittedName>
</protein>
<evidence type="ECO:0000256" key="1">
    <source>
        <dbReference type="SAM" id="Phobius"/>
    </source>
</evidence>
<organism evidence="2 3">
    <name type="scientific">Favolaschia claudopus</name>
    <dbReference type="NCBI Taxonomy" id="2862362"/>
    <lineage>
        <taxon>Eukaryota</taxon>
        <taxon>Fungi</taxon>
        <taxon>Dikarya</taxon>
        <taxon>Basidiomycota</taxon>
        <taxon>Agaricomycotina</taxon>
        <taxon>Agaricomycetes</taxon>
        <taxon>Agaricomycetidae</taxon>
        <taxon>Agaricales</taxon>
        <taxon>Marasmiineae</taxon>
        <taxon>Mycenaceae</taxon>
        <taxon>Favolaschia</taxon>
    </lineage>
</organism>
<proteinExistence type="predicted"/>
<gene>
    <name evidence="2" type="ORF">R3P38DRAFT_2532289</name>
</gene>